<dbReference type="NCBIfam" id="TIGR00786">
    <property type="entry name" value="dctM"/>
    <property type="match status" value="1"/>
</dbReference>
<comment type="caution">
    <text evidence="9">The sequence shown here is derived from an EMBL/GenBank/DDBJ whole genome shotgun (WGS) entry which is preliminary data.</text>
</comment>
<gene>
    <name evidence="9" type="ORF">GH754_00740</name>
</gene>
<name>A0A6G1X1H6_9BACI</name>
<evidence type="ECO:0000313" key="9">
    <source>
        <dbReference type="EMBL" id="MRG84847.1"/>
    </source>
</evidence>
<keyword evidence="4 7" id="KW-0812">Transmembrane</keyword>
<feature type="transmembrane region" description="Helical" evidence="7">
    <location>
        <begin position="213"/>
        <end position="234"/>
    </location>
</feature>
<comment type="subcellular location">
    <subcellularLocation>
        <location evidence="1">Cell inner membrane</location>
        <topology evidence="1">Multi-pass membrane protein</topology>
    </subcellularLocation>
</comment>
<dbReference type="OrthoDB" id="9785600at2"/>
<evidence type="ECO:0000256" key="3">
    <source>
        <dbReference type="ARBA" id="ARBA00022519"/>
    </source>
</evidence>
<feature type="domain" description="TRAP C4-dicarboxylate transport system permease DctM subunit" evidence="8">
    <location>
        <begin position="7"/>
        <end position="415"/>
    </location>
</feature>
<feature type="transmembrane region" description="Helical" evidence="7">
    <location>
        <begin position="6"/>
        <end position="35"/>
    </location>
</feature>
<keyword evidence="3" id="KW-0997">Cell inner membrane</keyword>
<dbReference type="InterPro" id="IPR010656">
    <property type="entry name" value="DctM"/>
</dbReference>
<dbReference type="AlphaFoldDB" id="A0A6G1X1H6"/>
<evidence type="ECO:0000256" key="6">
    <source>
        <dbReference type="ARBA" id="ARBA00023136"/>
    </source>
</evidence>
<dbReference type="PANTHER" id="PTHR33362">
    <property type="entry name" value="SIALIC ACID TRAP TRANSPORTER PERMEASE PROTEIN SIAT-RELATED"/>
    <property type="match status" value="1"/>
</dbReference>
<evidence type="ECO:0000256" key="1">
    <source>
        <dbReference type="ARBA" id="ARBA00004429"/>
    </source>
</evidence>
<feature type="transmembrane region" description="Helical" evidence="7">
    <location>
        <begin position="240"/>
        <end position="259"/>
    </location>
</feature>
<evidence type="ECO:0000256" key="5">
    <source>
        <dbReference type="ARBA" id="ARBA00022989"/>
    </source>
</evidence>
<keyword evidence="6 7" id="KW-0472">Membrane</keyword>
<feature type="transmembrane region" description="Helical" evidence="7">
    <location>
        <begin position="355"/>
        <end position="380"/>
    </location>
</feature>
<keyword evidence="10" id="KW-1185">Reference proteome</keyword>
<dbReference type="Proteomes" id="UP000480185">
    <property type="component" value="Unassembled WGS sequence"/>
</dbReference>
<evidence type="ECO:0000256" key="4">
    <source>
        <dbReference type="ARBA" id="ARBA00022692"/>
    </source>
</evidence>
<feature type="transmembrane region" description="Helical" evidence="7">
    <location>
        <begin position="47"/>
        <end position="68"/>
    </location>
</feature>
<feature type="transmembrane region" description="Helical" evidence="7">
    <location>
        <begin position="171"/>
        <end position="192"/>
    </location>
</feature>
<organism evidence="9 10">
    <name type="scientific">Salinibacillus xinjiangensis</name>
    <dbReference type="NCBI Taxonomy" id="1229268"/>
    <lineage>
        <taxon>Bacteria</taxon>
        <taxon>Bacillati</taxon>
        <taxon>Bacillota</taxon>
        <taxon>Bacilli</taxon>
        <taxon>Bacillales</taxon>
        <taxon>Bacillaceae</taxon>
        <taxon>Salinibacillus</taxon>
    </lineage>
</organism>
<dbReference type="Pfam" id="PF06808">
    <property type="entry name" value="DctM"/>
    <property type="match status" value="1"/>
</dbReference>
<accession>A0A6G1X1H6</accession>
<feature type="transmembrane region" description="Helical" evidence="7">
    <location>
        <begin position="312"/>
        <end position="343"/>
    </location>
</feature>
<feature type="transmembrane region" description="Helical" evidence="7">
    <location>
        <begin position="271"/>
        <end position="292"/>
    </location>
</feature>
<reference evidence="9 10" key="1">
    <citation type="submission" date="2019-11" db="EMBL/GenBank/DDBJ databases">
        <authorList>
            <person name="Li J."/>
        </authorList>
    </citation>
    <scope>NUCLEOTIDE SEQUENCE [LARGE SCALE GENOMIC DNA]</scope>
    <source>
        <strain evidence="9 10">J4</strain>
    </source>
</reference>
<keyword evidence="2" id="KW-1003">Cell membrane</keyword>
<dbReference type="GO" id="GO:0022857">
    <property type="term" value="F:transmembrane transporter activity"/>
    <property type="evidence" value="ECO:0007669"/>
    <property type="project" value="TreeGrafter"/>
</dbReference>
<evidence type="ECO:0000259" key="8">
    <source>
        <dbReference type="Pfam" id="PF06808"/>
    </source>
</evidence>
<evidence type="ECO:0000256" key="2">
    <source>
        <dbReference type="ARBA" id="ARBA00022475"/>
    </source>
</evidence>
<feature type="transmembrane region" description="Helical" evidence="7">
    <location>
        <begin position="88"/>
        <end position="118"/>
    </location>
</feature>
<dbReference type="RefSeq" id="WP_153726819.1">
    <property type="nucleotide sequence ID" value="NZ_WJNH01000001.1"/>
</dbReference>
<dbReference type="InterPro" id="IPR004681">
    <property type="entry name" value="TRAP_DctM"/>
</dbReference>
<dbReference type="EMBL" id="WJNH01000001">
    <property type="protein sequence ID" value="MRG84847.1"/>
    <property type="molecule type" value="Genomic_DNA"/>
</dbReference>
<dbReference type="PIRSF" id="PIRSF006066">
    <property type="entry name" value="HI0050"/>
    <property type="match status" value="1"/>
</dbReference>
<dbReference type="PANTHER" id="PTHR33362:SF5">
    <property type="entry name" value="C4-DICARBOXYLATE TRAP TRANSPORTER LARGE PERMEASE PROTEIN DCTM"/>
    <property type="match status" value="1"/>
</dbReference>
<feature type="transmembrane region" description="Helical" evidence="7">
    <location>
        <begin position="400"/>
        <end position="420"/>
    </location>
</feature>
<proteinExistence type="predicted"/>
<protein>
    <submittedName>
        <fullName evidence="9">TRAP transporter large permease subunit</fullName>
    </submittedName>
</protein>
<dbReference type="GO" id="GO:0005886">
    <property type="term" value="C:plasma membrane"/>
    <property type="evidence" value="ECO:0007669"/>
    <property type="project" value="UniProtKB-SubCell"/>
</dbReference>
<evidence type="ECO:0000313" key="10">
    <source>
        <dbReference type="Proteomes" id="UP000480185"/>
    </source>
</evidence>
<feature type="transmembrane region" description="Helical" evidence="7">
    <location>
        <begin position="139"/>
        <end position="165"/>
    </location>
</feature>
<sequence length="421" mass="45125">MIIGISVVIVLLLLASGMEIGIAMGLAGILLLLFHVNIPISVISHEVLNAVDSYTLLAIPFFILAGNLMMEGRLADRLMDFFGSFMRFIRGGLGVGAMLASVFFAAISGSSVASAAALSKTITESLQKENYAKNFTAGIVAVGGTLGLMIPPSLTFILIGTMIGIPVRDLFVAGITPGILEGLLLIFMTYFISRKYKYGYKRKVKMREVSSSFGKSSAAILLPIIILGGIYLGIFTPTEVSVVAAIYALFVCVFIYKSIKLVKLPKIIKDTIYSTSMIYLVLIGGTLLSFILTRLGVANTILSFIQGMDLPVWGFLLLINVVLLALGMFLDGISLIVILAPLLFPVASGMGINPIHFAVIMVANIEIATITPPVGLNLYVVSGVSKLKVSDVVKGVIPFYFVRLAGLLLITFIPTLSLWLL</sequence>
<keyword evidence="5 7" id="KW-1133">Transmembrane helix</keyword>
<evidence type="ECO:0000256" key="7">
    <source>
        <dbReference type="SAM" id="Phobius"/>
    </source>
</evidence>